<sequence>MIMRRELARSAFDGRRLEWLVAIAAGGLALMLWTLLDSAWPWVLALGVLLLAALVGVRRPGAPAAGLVAADVWWLLSVPWWGWCLVVGVVLVAVAAWWALALYRVRLVGRAVAGRSPAQPLVHVPAAGPAEQTAPIPRISARPGLPGWRGRPVRRWHPIAAAAAGVLVLTVGIVGQQLAAAELADRRQAELDQAHQEAFSRIMPHSAASFVQAMIKSIAERQPAVACAILTPPARRDFAAAHGADACEHAVDALSRQVPNGDGVAYENAALLPLPGSATEYGPAGKWLRVDACALSIDPPTAGPTSLGIFQLELTAGGGGGYQATGYTRCL</sequence>
<dbReference type="Proteomes" id="UP000286716">
    <property type="component" value="Unassembled WGS sequence"/>
</dbReference>
<accession>A0A428VW52</accession>
<gene>
    <name evidence="2" type="ORF">DMA12_45680</name>
</gene>
<feature type="transmembrane region" description="Helical" evidence="1">
    <location>
        <begin position="16"/>
        <end position="33"/>
    </location>
</feature>
<evidence type="ECO:0000313" key="2">
    <source>
        <dbReference type="EMBL" id="RSM35074.1"/>
    </source>
</evidence>
<feature type="transmembrane region" description="Helical" evidence="1">
    <location>
        <begin position="87"/>
        <end position="105"/>
    </location>
</feature>
<protein>
    <submittedName>
        <fullName evidence="2">Uncharacterized protein</fullName>
    </submittedName>
</protein>
<evidence type="ECO:0000256" key="1">
    <source>
        <dbReference type="SAM" id="Phobius"/>
    </source>
</evidence>
<reference evidence="2 3" key="1">
    <citation type="submission" date="2018-05" db="EMBL/GenBank/DDBJ databases">
        <title>Evolution of GPA BGCs.</title>
        <authorList>
            <person name="Waglechner N."/>
            <person name="Wright G.D."/>
        </authorList>
    </citation>
    <scope>NUCLEOTIDE SEQUENCE [LARGE SCALE GENOMIC DNA]</scope>
    <source>
        <strain evidence="2 3">DSM 5908</strain>
    </source>
</reference>
<dbReference type="AlphaFoldDB" id="A0A428VW52"/>
<proteinExistence type="predicted"/>
<dbReference type="EMBL" id="QHHU01000116">
    <property type="protein sequence ID" value="RSM35074.1"/>
    <property type="molecule type" value="Genomic_DNA"/>
</dbReference>
<keyword evidence="1" id="KW-0812">Transmembrane</keyword>
<evidence type="ECO:0000313" key="3">
    <source>
        <dbReference type="Proteomes" id="UP000286716"/>
    </source>
</evidence>
<keyword evidence="1" id="KW-0472">Membrane</keyword>
<organism evidence="2 3">
    <name type="scientific">Amycolatopsis balhimycina DSM 5908</name>
    <dbReference type="NCBI Taxonomy" id="1081091"/>
    <lineage>
        <taxon>Bacteria</taxon>
        <taxon>Bacillati</taxon>
        <taxon>Actinomycetota</taxon>
        <taxon>Actinomycetes</taxon>
        <taxon>Pseudonocardiales</taxon>
        <taxon>Pseudonocardiaceae</taxon>
        <taxon>Amycolatopsis</taxon>
    </lineage>
</organism>
<keyword evidence="1" id="KW-1133">Transmembrane helix</keyword>
<name>A0A428VW52_AMYBA</name>
<keyword evidence="3" id="KW-1185">Reference proteome</keyword>
<feature type="transmembrane region" description="Helical" evidence="1">
    <location>
        <begin position="39"/>
        <end position="57"/>
    </location>
</feature>
<comment type="caution">
    <text evidence="2">The sequence shown here is derived from an EMBL/GenBank/DDBJ whole genome shotgun (WGS) entry which is preliminary data.</text>
</comment>